<name>A0A2G1W8E0_9BACT</name>
<dbReference type="EMBL" id="NIZW01000007">
    <property type="protein sequence ID" value="PHQ35293.1"/>
    <property type="molecule type" value="Genomic_DNA"/>
</dbReference>
<evidence type="ECO:0000313" key="3">
    <source>
        <dbReference type="Proteomes" id="UP000225740"/>
    </source>
</evidence>
<keyword evidence="3" id="KW-1185">Reference proteome</keyword>
<feature type="region of interest" description="Disordered" evidence="1">
    <location>
        <begin position="1"/>
        <end position="77"/>
    </location>
</feature>
<accession>A0A2G1W8E0</accession>
<dbReference type="AlphaFoldDB" id="A0A2G1W8E0"/>
<sequence>MIISKRNHQAHRFADKPTGAGTDCLPKSPALTPLESEAEPSSTEPTKRTPTRTKQSKNKNQNSPLNPTCLDESKQANQHRLKATINRVDDHCLGESNSPKTECFTETFSGFLARIEPSLTNAKVNPGKINGFF</sequence>
<comment type="caution">
    <text evidence="2">The sequence shown here is derived from an EMBL/GenBank/DDBJ whole genome shotgun (WGS) entry which is preliminary data.</text>
</comment>
<dbReference type="Proteomes" id="UP000225740">
    <property type="component" value="Unassembled WGS sequence"/>
</dbReference>
<gene>
    <name evidence="2" type="ORF">CEE69_09665</name>
</gene>
<feature type="compositionally biased region" description="Low complexity" evidence="1">
    <location>
        <begin position="31"/>
        <end position="44"/>
    </location>
</feature>
<proteinExistence type="predicted"/>
<evidence type="ECO:0000256" key="1">
    <source>
        <dbReference type="SAM" id="MobiDB-lite"/>
    </source>
</evidence>
<reference evidence="2 3" key="1">
    <citation type="submission" date="2017-06" db="EMBL/GenBank/DDBJ databases">
        <title>Description of Rhodopirellula bahusiensis sp. nov.</title>
        <authorList>
            <person name="Kizina J."/>
            <person name="Harder J."/>
        </authorList>
    </citation>
    <scope>NUCLEOTIDE SEQUENCE [LARGE SCALE GENOMIC DNA]</scope>
    <source>
        <strain evidence="2 3">SWK21</strain>
    </source>
</reference>
<evidence type="ECO:0000313" key="2">
    <source>
        <dbReference type="EMBL" id="PHQ35293.1"/>
    </source>
</evidence>
<protein>
    <submittedName>
        <fullName evidence="2">Uncharacterized protein</fullName>
    </submittedName>
</protein>
<organism evidence="2 3">
    <name type="scientific">Rhodopirellula bahusiensis</name>
    <dbReference type="NCBI Taxonomy" id="2014065"/>
    <lineage>
        <taxon>Bacteria</taxon>
        <taxon>Pseudomonadati</taxon>
        <taxon>Planctomycetota</taxon>
        <taxon>Planctomycetia</taxon>
        <taxon>Pirellulales</taxon>
        <taxon>Pirellulaceae</taxon>
        <taxon>Rhodopirellula</taxon>
    </lineage>
</organism>
<feature type="compositionally biased region" description="Basic residues" evidence="1">
    <location>
        <begin position="1"/>
        <end position="11"/>
    </location>
</feature>